<dbReference type="RefSeq" id="YP_010675589.1">
    <property type="nucleotide sequence ID" value="NC_071005.1"/>
</dbReference>
<protein>
    <submittedName>
        <fullName evidence="1">Uncharacterized protein</fullName>
    </submittedName>
</protein>
<evidence type="ECO:0000313" key="2">
    <source>
        <dbReference type="Proteomes" id="UP000423645"/>
    </source>
</evidence>
<organism evidence="1 2">
    <name type="scientific">Gordonia phage Chidiebere</name>
    <dbReference type="NCBI Taxonomy" id="2656530"/>
    <lineage>
        <taxon>Viruses</taxon>
        <taxon>Duplodnaviria</taxon>
        <taxon>Heunggongvirae</taxon>
        <taxon>Uroviricota</taxon>
        <taxon>Caudoviricetes</taxon>
        <taxon>Chidieberevirus</taxon>
        <taxon>Chidieberevirus chidiebere</taxon>
    </lineage>
</organism>
<accession>A0A649VLZ5</accession>
<evidence type="ECO:0000313" key="1">
    <source>
        <dbReference type="EMBL" id="QGJ92962.1"/>
    </source>
</evidence>
<dbReference type="KEGG" id="vg:77951916"/>
<dbReference type="Proteomes" id="UP000423645">
    <property type="component" value="Segment"/>
</dbReference>
<name>A0A649VLZ5_9CAUD</name>
<keyword evidence="2" id="KW-1185">Reference proteome</keyword>
<dbReference type="EMBL" id="MN586022">
    <property type="protein sequence ID" value="QGJ92962.1"/>
    <property type="molecule type" value="Genomic_DNA"/>
</dbReference>
<gene>
    <name evidence="1" type="primary">71</name>
    <name evidence="1" type="ORF">PBI_CHIDIEBERE_71</name>
</gene>
<proteinExistence type="predicted"/>
<reference evidence="1 2" key="1">
    <citation type="submission" date="2019-10" db="EMBL/GenBank/DDBJ databases">
        <authorList>
            <person name="Zack K.M."/>
            <person name="Garlena R.A."/>
            <person name="Russell D.A."/>
            <person name="Pope W.H."/>
            <person name="Jacobs-Sera D."/>
            <person name="Hatfull G.F."/>
        </authorList>
    </citation>
    <scope>NUCLEOTIDE SEQUENCE [LARGE SCALE GENOMIC DNA]</scope>
</reference>
<sequence length="123" mass="13321">MTTTTRDAHAIRTALMNAYKPEINALKEALSARQAEGTEWTVTLELVAHGPAHSGVWDSHIQAKADNGEYIWFGNTMDGDLATSASDETGWIAAWYADDGECQLFTDPGSAYDTITKALDALV</sequence>
<dbReference type="GeneID" id="77951916"/>